<protein>
    <submittedName>
        <fullName evidence="4">Siderophore-interacting protein</fullName>
    </submittedName>
</protein>
<dbReference type="SUPFAM" id="SSF63380">
    <property type="entry name" value="Riboflavin synthase domain-like"/>
    <property type="match status" value="1"/>
</dbReference>
<dbReference type="Proteomes" id="UP000578030">
    <property type="component" value="Unassembled WGS sequence"/>
</dbReference>
<dbReference type="CDD" id="cd06193">
    <property type="entry name" value="siderophore_interacting"/>
    <property type="match status" value="1"/>
</dbReference>
<dbReference type="InterPro" id="IPR017927">
    <property type="entry name" value="FAD-bd_FR_type"/>
</dbReference>
<dbReference type="InterPro" id="IPR039261">
    <property type="entry name" value="FNR_nucleotide-bd"/>
</dbReference>
<dbReference type="PANTHER" id="PTHR30157:SF0">
    <property type="entry name" value="NADPH-DEPENDENT FERRIC-CHELATE REDUCTASE"/>
    <property type="match status" value="1"/>
</dbReference>
<dbReference type="Pfam" id="PF08021">
    <property type="entry name" value="FAD_binding_9"/>
    <property type="match status" value="1"/>
</dbReference>
<dbReference type="InterPro" id="IPR013113">
    <property type="entry name" value="SIP_FAD-bd"/>
</dbReference>
<proteinExistence type="inferred from homology"/>
<dbReference type="AlphaFoldDB" id="A0A7W4PN54"/>
<organism evidence="4 5">
    <name type="scientific">Gluconacetobacter tumulisoli</name>
    <dbReference type="NCBI Taxonomy" id="1286189"/>
    <lineage>
        <taxon>Bacteria</taxon>
        <taxon>Pseudomonadati</taxon>
        <taxon>Pseudomonadota</taxon>
        <taxon>Alphaproteobacteria</taxon>
        <taxon>Acetobacterales</taxon>
        <taxon>Acetobacteraceae</taxon>
        <taxon>Gluconacetobacter</taxon>
    </lineage>
</organism>
<evidence type="ECO:0000313" key="4">
    <source>
        <dbReference type="EMBL" id="MBB2200516.1"/>
    </source>
</evidence>
<dbReference type="RefSeq" id="WP_182954190.1">
    <property type="nucleotide sequence ID" value="NZ_JABEQM010000002.1"/>
</dbReference>
<evidence type="ECO:0000313" key="5">
    <source>
        <dbReference type="Proteomes" id="UP000578030"/>
    </source>
</evidence>
<comment type="similarity">
    <text evidence="1">Belongs to the SIP oxidoreductase family.</text>
</comment>
<name>A0A7W4PN54_9PROT</name>
<dbReference type="Pfam" id="PF04954">
    <property type="entry name" value="SIP"/>
    <property type="match status" value="1"/>
</dbReference>
<dbReference type="Gene3D" id="2.40.30.10">
    <property type="entry name" value="Translation factors"/>
    <property type="match status" value="1"/>
</dbReference>
<evidence type="ECO:0000256" key="1">
    <source>
        <dbReference type="ARBA" id="ARBA00035644"/>
    </source>
</evidence>
<dbReference type="InterPro" id="IPR039374">
    <property type="entry name" value="SIP_fam"/>
</dbReference>
<dbReference type="EMBL" id="JABEQM010000002">
    <property type="protein sequence ID" value="MBB2200516.1"/>
    <property type="molecule type" value="Genomic_DNA"/>
</dbReference>
<reference evidence="4 5" key="1">
    <citation type="submission" date="2020-04" db="EMBL/GenBank/DDBJ databases">
        <title>Description of novel Gluconacetobacter.</title>
        <authorList>
            <person name="Sombolestani A."/>
        </authorList>
    </citation>
    <scope>NUCLEOTIDE SEQUENCE [LARGE SCALE GENOMIC DNA]</scope>
    <source>
        <strain evidence="4 5">LMG 27802</strain>
    </source>
</reference>
<dbReference type="PROSITE" id="PS51384">
    <property type="entry name" value="FAD_FR"/>
    <property type="match status" value="1"/>
</dbReference>
<dbReference type="InterPro" id="IPR017938">
    <property type="entry name" value="Riboflavin_synthase-like_b-brl"/>
</dbReference>
<dbReference type="Gene3D" id="3.40.50.80">
    <property type="entry name" value="Nucleotide-binding domain of ferredoxin-NADP reductase (FNR) module"/>
    <property type="match status" value="1"/>
</dbReference>
<feature type="domain" description="FAD-binding FR-type" evidence="3">
    <location>
        <begin position="15"/>
        <end position="138"/>
    </location>
</feature>
<accession>A0A7W4PN54</accession>
<dbReference type="PANTHER" id="PTHR30157">
    <property type="entry name" value="FERRIC REDUCTASE, NADPH-DEPENDENT"/>
    <property type="match status" value="1"/>
</dbReference>
<gene>
    <name evidence="4" type="ORF">HLH28_02805</name>
</gene>
<comment type="caution">
    <text evidence="4">The sequence shown here is derived from an EMBL/GenBank/DDBJ whole genome shotgun (WGS) entry which is preliminary data.</text>
</comment>
<feature type="region of interest" description="Disordered" evidence="2">
    <location>
        <begin position="59"/>
        <end position="93"/>
    </location>
</feature>
<evidence type="ECO:0000259" key="3">
    <source>
        <dbReference type="PROSITE" id="PS51384"/>
    </source>
</evidence>
<keyword evidence="5" id="KW-1185">Reference proteome</keyword>
<dbReference type="GO" id="GO:0016491">
    <property type="term" value="F:oxidoreductase activity"/>
    <property type="evidence" value="ECO:0007669"/>
    <property type="project" value="InterPro"/>
</dbReference>
<evidence type="ECO:0000256" key="2">
    <source>
        <dbReference type="SAM" id="MobiDB-lite"/>
    </source>
</evidence>
<sequence length="276" mass="30094">MTLLFRTPVRLRHPLRLRHVQVARVEQLSPRMRRIVFTGPTLEGFTSAAADDHVKLFFPPPGTDRPILPDPGAGPGAAGDGPPPVSRDYTPRRFDPATGELSVEFVLHGDGPATTWAAQARPGQWLGVGGPRGSVLIPDDYAAYLLIGDETALPAIARRLEELPPGTRVTALIEVADSHEERRLPTAADATIVWLHRNGTPAGQSPVLDEALRRLPLPTRDIHVWIGAEIETARRLRAHLMADEALDRRQIRAAGYWRRGAANGGARIEDPQADPA</sequence>
<dbReference type="InterPro" id="IPR007037">
    <property type="entry name" value="SIP_rossman_dom"/>
</dbReference>